<dbReference type="EMBL" id="MLJW01003848">
    <property type="protein sequence ID" value="OIQ71178.1"/>
    <property type="molecule type" value="Genomic_DNA"/>
</dbReference>
<feature type="region of interest" description="Disordered" evidence="1">
    <location>
        <begin position="205"/>
        <end position="243"/>
    </location>
</feature>
<gene>
    <name evidence="2" type="ORF">GALL_472060</name>
</gene>
<feature type="compositionally biased region" description="Basic and acidic residues" evidence="1">
    <location>
        <begin position="205"/>
        <end position="227"/>
    </location>
</feature>
<comment type="caution">
    <text evidence="2">The sequence shown here is derived from an EMBL/GenBank/DDBJ whole genome shotgun (WGS) entry which is preliminary data.</text>
</comment>
<evidence type="ECO:0000313" key="2">
    <source>
        <dbReference type="EMBL" id="OIQ71178.1"/>
    </source>
</evidence>
<protein>
    <submittedName>
        <fullName evidence="2">Uncharacterized protein</fullName>
    </submittedName>
</protein>
<evidence type="ECO:0000256" key="1">
    <source>
        <dbReference type="SAM" id="MobiDB-lite"/>
    </source>
</evidence>
<accession>A0A1J5PJ06</accession>
<reference evidence="2" key="1">
    <citation type="submission" date="2016-10" db="EMBL/GenBank/DDBJ databases">
        <title>Sequence of Gallionella enrichment culture.</title>
        <authorList>
            <person name="Poehlein A."/>
            <person name="Muehling M."/>
            <person name="Daniel R."/>
        </authorList>
    </citation>
    <scope>NUCLEOTIDE SEQUENCE</scope>
</reference>
<dbReference type="AlphaFoldDB" id="A0A1J5PJ06"/>
<sequence>MGDVGRDLSQRLCRRLLARGHTVDMGADQRKIVVAGRALNAGREVARGQALQGVGDALHPQFAAVSKPKAAAKRDGEGGKQAKDQHIEEHVPKRDHRLAVLGDDKLAAEEIPGKAKVIARAAMGIGAKVELQETFGATHQGGVAIDLPIRGKVGQHALRWIGDGALIGDDGGKRSRGGRCGEACHLLFQIGAHPGVKRVADHKVGAAKAGKTDKGEQRHEEDREAHGGRAQKGAGPAHHASIR</sequence>
<organism evidence="2">
    <name type="scientific">mine drainage metagenome</name>
    <dbReference type="NCBI Taxonomy" id="410659"/>
    <lineage>
        <taxon>unclassified sequences</taxon>
        <taxon>metagenomes</taxon>
        <taxon>ecological metagenomes</taxon>
    </lineage>
</organism>
<name>A0A1J5PJ06_9ZZZZ</name>
<proteinExistence type="predicted"/>